<comment type="caution">
    <text evidence="1">The sequence shown here is derived from an EMBL/GenBank/DDBJ whole genome shotgun (WGS) entry which is preliminary data.</text>
</comment>
<evidence type="ECO:0000313" key="2">
    <source>
        <dbReference type="Proteomes" id="UP001317259"/>
    </source>
</evidence>
<dbReference type="EMBL" id="JAKRKC020000001">
    <property type="protein sequence ID" value="MCK2213418.1"/>
    <property type="molecule type" value="Genomic_DNA"/>
</dbReference>
<reference evidence="1 2" key="1">
    <citation type="submission" date="2022-04" db="EMBL/GenBank/DDBJ databases">
        <title>Genome draft of Actinomadura sp. ATCC 31491.</title>
        <authorList>
            <person name="Shi X."/>
            <person name="Du Y."/>
        </authorList>
    </citation>
    <scope>NUCLEOTIDE SEQUENCE [LARGE SCALE GENOMIC DNA]</scope>
    <source>
        <strain evidence="1 2">ATCC 31491</strain>
    </source>
</reference>
<dbReference type="Gene3D" id="3.90.50.10">
    <property type="entry name" value="Photosynthetic Reaction Center, subunit H, domain 2"/>
    <property type="match status" value="1"/>
</dbReference>
<dbReference type="InterPro" id="IPR014747">
    <property type="entry name" value="Bac_photo_RC_H_C"/>
</dbReference>
<protein>
    <submittedName>
        <fullName evidence="1">PRC-barrel domain-containing protein</fullName>
    </submittedName>
</protein>
<name>A0ABT0FNE3_9ACTN</name>
<evidence type="ECO:0000313" key="1">
    <source>
        <dbReference type="EMBL" id="MCK2213418.1"/>
    </source>
</evidence>
<sequence>MTTENLWRYRPELSAHESIDLVGYEVDASDGKVGSVDEANNAVGDSYVIVDTGPWIFGRKVLIPAGAVERIDPDERKLYIGRTKDEIKKAPEFDESTYRDTRYRDEVGGYYAAFPGTM</sequence>
<accession>A0ABT0FNE3</accession>
<dbReference type="RefSeq" id="WP_242380427.1">
    <property type="nucleotide sequence ID" value="NZ_JAKRKC020000001.1"/>
</dbReference>
<gene>
    <name evidence="1" type="ORF">MF672_006370</name>
</gene>
<keyword evidence="2" id="KW-1185">Reference proteome</keyword>
<dbReference type="Proteomes" id="UP001317259">
    <property type="component" value="Unassembled WGS sequence"/>
</dbReference>
<organism evidence="1 2">
    <name type="scientific">Actinomadura luzonensis</name>
    <dbReference type="NCBI Taxonomy" id="2805427"/>
    <lineage>
        <taxon>Bacteria</taxon>
        <taxon>Bacillati</taxon>
        <taxon>Actinomycetota</taxon>
        <taxon>Actinomycetes</taxon>
        <taxon>Streptosporangiales</taxon>
        <taxon>Thermomonosporaceae</taxon>
        <taxon>Actinomadura</taxon>
    </lineage>
</organism>
<dbReference type="SUPFAM" id="SSF50346">
    <property type="entry name" value="PRC-barrel domain"/>
    <property type="match status" value="1"/>
</dbReference>
<dbReference type="InterPro" id="IPR011033">
    <property type="entry name" value="PRC_barrel-like_sf"/>
</dbReference>
<proteinExistence type="predicted"/>